<dbReference type="GO" id="GO:0050114">
    <property type="term" value="F:myo-inosose-2 dehydratase activity"/>
    <property type="evidence" value="ECO:0007669"/>
    <property type="project" value="UniProtKB-EC"/>
</dbReference>
<dbReference type="Pfam" id="PF01261">
    <property type="entry name" value="AP_endonuc_2"/>
    <property type="match status" value="1"/>
</dbReference>
<dbReference type="InterPro" id="IPR013022">
    <property type="entry name" value="Xyl_isomerase-like_TIM-brl"/>
</dbReference>
<protein>
    <submittedName>
        <fullName evidence="2">Inosose dehydratase</fullName>
        <ecNumber evidence="2">4.2.1.44</ecNumber>
    </submittedName>
</protein>
<dbReference type="Gene3D" id="3.20.20.150">
    <property type="entry name" value="Divalent-metal-dependent TIM barrel enzymes"/>
    <property type="match status" value="1"/>
</dbReference>
<dbReference type="AlphaFoldDB" id="A0A1V5MIA7"/>
<evidence type="ECO:0000259" key="1">
    <source>
        <dbReference type="Pfam" id="PF01261"/>
    </source>
</evidence>
<keyword evidence="2" id="KW-0456">Lyase</keyword>
<feature type="domain" description="Xylose isomerase-like TIM barrel" evidence="1">
    <location>
        <begin position="26"/>
        <end position="267"/>
    </location>
</feature>
<proteinExistence type="predicted"/>
<name>A0A1V5MIA7_UNCT6</name>
<comment type="caution">
    <text evidence="2">The sequence shown here is derived from an EMBL/GenBank/DDBJ whole genome shotgun (WGS) entry which is preliminary data.</text>
</comment>
<dbReference type="InterPro" id="IPR036237">
    <property type="entry name" value="Xyl_isomerase-like_sf"/>
</dbReference>
<dbReference type="InterPro" id="IPR050312">
    <property type="entry name" value="IolE/XylAMocC-like"/>
</dbReference>
<organism evidence="2">
    <name type="scientific">candidate division TA06 bacterium ADurb.Bin417</name>
    <dbReference type="NCBI Taxonomy" id="1852828"/>
    <lineage>
        <taxon>Bacteria</taxon>
        <taxon>Bacteria division TA06</taxon>
    </lineage>
</organism>
<dbReference type="EC" id="4.2.1.44" evidence="2"/>
<dbReference type="PANTHER" id="PTHR12110">
    <property type="entry name" value="HYDROXYPYRUVATE ISOMERASE"/>
    <property type="match status" value="1"/>
</dbReference>
<dbReference type="PANTHER" id="PTHR12110:SF41">
    <property type="entry name" value="INOSOSE DEHYDRATASE"/>
    <property type="match status" value="1"/>
</dbReference>
<dbReference type="SUPFAM" id="SSF51658">
    <property type="entry name" value="Xylose isomerase-like"/>
    <property type="match status" value="1"/>
</dbReference>
<dbReference type="EMBL" id="MWAK01000054">
    <property type="protein sequence ID" value="OPZ92963.1"/>
    <property type="molecule type" value="Genomic_DNA"/>
</dbReference>
<reference evidence="2" key="1">
    <citation type="submission" date="2017-02" db="EMBL/GenBank/DDBJ databases">
        <title>Delving into the versatile metabolic prowess of the omnipresent phylum Bacteroidetes.</title>
        <authorList>
            <person name="Nobu M.K."/>
            <person name="Mei R."/>
            <person name="Narihiro T."/>
            <person name="Kuroda K."/>
            <person name="Liu W.-T."/>
        </authorList>
    </citation>
    <scope>NUCLEOTIDE SEQUENCE</scope>
    <source>
        <strain evidence="2">ADurb.Bin417</strain>
    </source>
</reference>
<dbReference type="Proteomes" id="UP000485484">
    <property type="component" value="Unassembled WGS sequence"/>
</dbReference>
<accession>A0A1V5MIA7</accession>
<sequence>MKISMMSYTLARGEWGKNPDIERLCRFTRELGLDGVDWVTLYGREAGEVRRIMDDHGLKTVCYTFFVDLNFPEAELRRPGLEELKRGVETAVQLGTDKVMLPIRSKPEFSRDESRRHVIEGLKEGVRFAAEAGVRLSVEHFPDPRSPFVVSADVNQALREIPELGVTFDSGNVLTGGEDPVAGFLKSKDRVIHAHFKDWVRTEGAPGRAGLDGKFYQPALVGEGIVDHRSVLEAMHQAGYRGYLNLEYEGNLYPPEAAMEKGLRFLNGLLESLPD</sequence>
<gene>
    <name evidence="2" type="primary">iolE_3</name>
    <name evidence="2" type="ORF">BWY73_00552</name>
</gene>
<evidence type="ECO:0000313" key="2">
    <source>
        <dbReference type="EMBL" id="OPZ92963.1"/>
    </source>
</evidence>